<dbReference type="EMBL" id="CYXX01000026">
    <property type="protein sequence ID" value="CUN24735.1"/>
    <property type="molecule type" value="Genomic_DNA"/>
</dbReference>
<keyword evidence="4" id="KW-1185">Reference proteome</keyword>
<gene>
    <name evidence="3" type="ORF">ERS852392_00765</name>
    <name evidence="2" type="ORF">ERS852444_02779</name>
    <name evidence="1" type="ORF">RIL183_17591</name>
</gene>
<dbReference type="Proteomes" id="UP000095395">
    <property type="component" value="Unassembled WGS sequence"/>
</dbReference>
<evidence type="ECO:0000313" key="6">
    <source>
        <dbReference type="Proteomes" id="UP000095453"/>
    </source>
</evidence>
<dbReference type="GeneID" id="75164409"/>
<evidence type="ECO:0000313" key="1">
    <source>
        <dbReference type="EMBL" id="CRL35769.1"/>
    </source>
</evidence>
<evidence type="ECO:0000313" key="5">
    <source>
        <dbReference type="Proteomes" id="UP000095395"/>
    </source>
</evidence>
<dbReference type="AlphaFoldDB" id="A0A0M6WID4"/>
<name>A0A0M6WID4_9FIRM</name>
<dbReference type="Proteomes" id="UP000049828">
    <property type="component" value="Unassembled WGS sequence"/>
</dbReference>
<dbReference type="EMBL" id="CYYR01000004">
    <property type="protein sequence ID" value="CUN57264.1"/>
    <property type="molecule type" value="Genomic_DNA"/>
</dbReference>
<evidence type="ECO:0000313" key="4">
    <source>
        <dbReference type="Proteomes" id="UP000049828"/>
    </source>
</evidence>
<reference evidence="4" key="2">
    <citation type="submission" date="2015-05" db="EMBL/GenBank/DDBJ databases">
        <authorList>
            <consortium name="Pathogen Informatics"/>
        </authorList>
    </citation>
    <scope>NUCLEOTIDE SEQUENCE [LARGE SCALE GENOMIC DNA]</scope>
    <source>
        <strain evidence="3 5">2789STDY5608835</strain>
        <strain evidence="2 6">2789STDY5608887</strain>
        <strain evidence="4">L1-83</strain>
    </source>
</reference>
<dbReference type="EMBL" id="CVRS01000062">
    <property type="protein sequence ID" value="CRL35769.1"/>
    <property type="molecule type" value="Genomic_DNA"/>
</dbReference>
<dbReference type="RefSeq" id="WP_007889069.1">
    <property type="nucleotide sequence ID" value="NZ_CABJFX010000003.1"/>
</dbReference>
<sequence>MLKTPIKLVDSSSLNRLSNSVNIASDMRIAVNDGYILKVKQQGVEVSGGNDPYDTEAYMKAQKMAGSLSTLLRNACGNMHTVAYSQEEYARWTEGVSDVMGYLGIDYSFYR</sequence>
<dbReference type="STRING" id="360807.ERS852392_00765"/>
<protein>
    <submittedName>
        <fullName evidence="1">Uncharacterized protein</fullName>
    </submittedName>
</protein>
<reference evidence="1" key="1">
    <citation type="submission" date="2015-05" db="EMBL/GenBank/DDBJ databases">
        <authorList>
            <person name="Wang D.B."/>
            <person name="Wang M."/>
        </authorList>
    </citation>
    <scope>NUCLEOTIDE SEQUENCE [LARGE SCALE GENOMIC DNA]</scope>
    <source>
        <strain evidence="1">L1-83</strain>
    </source>
</reference>
<evidence type="ECO:0000313" key="3">
    <source>
        <dbReference type="EMBL" id="CUN57264.1"/>
    </source>
</evidence>
<evidence type="ECO:0000313" key="2">
    <source>
        <dbReference type="EMBL" id="CUN24735.1"/>
    </source>
</evidence>
<dbReference type="Proteomes" id="UP000095453">
    <property type="component" value="Unassembled WGS sequence"/>
</dbReference>
<organism evidence="1 4">
    <name type="scientific">Roseburia inulinivorans</name>
    <dbReference type="NCBI Taxonomy" id="360807"/>
    <lineage>
        <taxon>Bacteria</taxon>
        <taxon>Bacillati</taxon>
        <taxon>Bacillota</taxon>
        <taxon>Clostridia</taxon>
        <taxon>Lachnospirales</taxon>
        <taxon>Lachnospiraceae</taxon>
        <taxon>Roseburia</taxon>
    </lineage>
</organism>
<proteinExistence type="predicted"/>
<accession>A0A0M6WID4</accession>